<gene>
    <name evidence="1" type="ORF">C8A01DRAFT_42179</name>
</gene>
<evidence type="ECO:0000313" key="1">
    <source>
        <dbReference type="EMBL" id="KAK4031359.1"/>
    </source>
</evidence>
<organism evidence="1 2">
    <name type="scientific">Parachaetomium inaequale</name>
    <dbReference type="NCBI Taxonomy" id="2588326"/>
    <lineage>
        <taxon>Eukaryota</taxon>
        <taxon>Fungi</taxon>
        <taxon>Dikarya</taxon>
        <taxon>Ascomycota</taxon>
        <taxon>Pezizomycotina</taxon>
        <taxon>Sordariomycetes</taxon>
        <taxon>Sordariomycetidae</taxon>
        <taxon>Sordariales</taxon>
        <taxon>Chaetomiaceae</taxon>
        <taxon>Parachaetomium</taxon>
    </lineage>
</organism>
<dbReference type="EMBL" id="MU854845">
    <property type="protein sequence ID" value="KAK4031359.1"/>
    <property type="molecule type" value="Genomic_DNA"/>
</dbReference>
<name>A0AAN6P451_9PEZI</name>
<dbReference type="Proteomes" id="UP001303115">
    <property type="component" value="Unassembled WGS sequence"/>
</dbReference>
<feature type="non-terminal residue" evidence="1">
    <location>
        <position position="120"/>
    </location>
</feature>
<protein>
    <submittedName>
        <fullName evidence="1">Uncharacterized protein</fullName>
    </submittedName>
</protein>
<dbReference type="AlphaFoldDB" id="A0AAN6P451"/>
<reference evidence="2" key="1">
    <citation type="journal article" date="2023" name="Mol. Phylogenet. Evol.">
        <title>Genome-scale phylogeny and comparative genomics of the fungal order Sordariales.</title>
        <authorList>
            <person name="Hensen N."/>
            <person name="Bonometti L."/>
            <person name="Westerberg I."/>
            <person name="Brannstrom I.O."/>
            <person name="Guillou S."/>
            <person name="Cros-Aarteil S."/>
            <person name="Calhoun S."/>
            <person name="Haridas S."/>
            <person name="Kuo A."/>
            <person name="Mondo S."/>
            <person name="Pangilinan J."/>
            <person name="Riley R."/>
            <person name="LaButti K."/>
            <person name="Andreopoulos B."/>
            <person name="Lipzen A."/>
            <person name="Chen C."/>
            <person name="Yan M."/>
            <person name="Daum C."/>
            <person name="Ng V."/>
            <person name="Clum A."/>
            <person name="Steindorff A."/>
            <person name="Ohm R.A."/>
            <person name="Martin F."/>
            <person name="Silar P."/>
            <person name="Natvig D.O."/>
            <person name="Lalanne C."/>
            <person name="Gautier V."/>
            <person name="Ament-Velasquez S.L."/>
            <person name="Kruys A."/>
            <person name="Hutchinson M.I."/>
            <person name="Powell A.J."/>
            <person name="Barry K."/>
            <person name="Miller A.N."/>
            <person name="Grigoriev I.V."/>
            <person name="Debuchy R."/>
            <person name="Gladieux P."/>
            <person name="Hiltunen Thoren M."/>
            <person name="Johannesson H."/>
        </authorList>
    </citation>
    <scope>NUCLEOTIDE SEQUENCE [LARGE SCALE GENOMIC DNA]</scope>
    <source>
        <strain evidence="2">CBS 284.82</strain>
    </source>
</reference>
<proteinExistence type="predicted"/>
<sequence length="120" mass="13993">MVDGDRLFAKRFRDIRDDEEGQRLRRTTTGIFVPHRLAWEIASKEDVYAAKTSPFLIDIVLPRFMERVQWIALCHEQGYGVNAHLAWKNAERINALAPKVELANRGPEMAFYHGYQKTYV</sequence>
<keyword evidence="2" id="KW-1185">Reference proteome</keyword>
<comment type="caution">
    <text evidence="1">The sequence shown here is derived from an EMBL/GenBank/DDBJ whole genome shotgun (WGS) entry which is preliminary data.</text>
</comment>
<evidence type="ECO:0000313" key="2">
    <source>
        <dbReference type="Proteomes" id="UP001303115"/>
    </source>
</evidence>
<accession>A0AAN6P451</accession>